<evidence type="ECO:0000313" key="2">
    <source>
        <dbReference type="Proteomes" id="UP000019681"/>
    </source>
</evidence>
<sequence length="36" mass="4099">MTDIRVVLNLEIISLSIEIYGKILLEAKDILLNLND</sequence>
<dbReference type="EMBL" id="AZQP01000011">
    <property type="protein sequence ID" value="EYE88953.1"/>
    <property type="molecule type" value="Genomic_DNA"/>
</dbReference>
<accession>A0A017RW00</accession>
<evidence type="ECO:0000313" key="1">
    <source>
        <dbReference type="EMBL" id="EYE88953.1"/>
    </source>
</evidence>
<comment type="caution">
    <text evidence="1">The sequence shown here is derived from an EMBL/GenBank/DDBJ whole genome shotgun (WGS) entry which is preliminary data.</text>
</comment>
<protein>
    <submittedName>
        <fullName evidence="1">Uncharacterized protein</fullName>
    </submittedName>
</protein>
<reference evidence="1 2" key="1">
    <citation type="journal article" date="2014" name="Genome Announc.">
        <title>Draft Genome Sequence of Fervidicella metallireducens Strain AeBT, an Iron-Reducing Thermoanaerobe from the Great Artesian Basin.</title>
        <authorList>
            <person name="Patel B.K."/>
        </authorList>
    </citation>
    <scope>NUCLEOTIDE SEQUENCE [LARGE SCALE GENOMIC DNA]</scope>
    <source>
        <strain evidence="1 2">AeB</strain>
    </source>
</reference>
<dbReference type="STRING" id="1403537.Q428_05390"/>
<dbReference type="AlphaFoldDB" id="A0A017RW00"/>
<proteinExistence type="predicted"/>
<dbReference type="Proteomes" id="UP000019681">
    <property type="component" value="Unassembled WGS sequence"/>
</dbReference>
<organism evidence="1 2">
    <name type="scientific">Fervidicella metallireducens AeB</name>
    <dbReference type="NCBI Taxonomy" id="1403537"/>
    <lineage>
        <taxon>Bacteria</taxon>
        <taxon>Bacillati</taxon>
        <taxon>Bacillota</taxon>
        <taxon>Clostridia</taxon>
        <taxon>Eubacteriales</taxon>
        <taxon>Clostridiaceae</taxon>
        <taxon>Fervidicella</taxon>
    </lineage>
</organism>
<gene>
    <name evidence="1" type="ORF">Q428_05390</name>
</gene>
<keyword evidence="2" id="KW-1185">Reference proteome</keyword>
<name>A0A017RW00_9CLOT</name>